<evidence type="ECO:0000313" key="4">
    <source>
        <dbReference type="EMBL" id="MXO57251.1"/>
    </source>
</evidence>
<dbReference type="AlphaFoldDB" id="A0A6I4SMX7"/>
<dbReference type="SUPFAM" id="SSF52172">
    <property type="entry name" value="CheY-like"/>
    <property type="match status" value="1"/>
</dbReference>
<dbReference type="GO" id="GO:0000160">
    <property type="term" value="P:phosphorelay signal transduction system"/>
    <property type="evidence" value="ECO:0007669"/>
    <property type="project" value="InterPro"/>
</dbReference>
<dbReference type="InterPro" id="IPR001789">
    <property type="entry name" value="Sig_transdc_resp-reg_receiver"/>
</dbReference>
<keyword evidence="1 2" id="KW-0597">Phosphoprotein</keyword>
<dbReference type="SMART" id="SM00448">
    <property type="entry name" value="REC"/>
    <property type="match status" value="1"/>
</dbReference>
<organism evidence="4 5">
    <name type="scientific">Pontixanthobacter gangjinensis</name>
    <dbReference type="NCBI Taxonomy" id="1028742"/>
    <lineage>
        <taxon>Bacteria</taxon>
        <taxon>Pseudomonadati</taxon>
        <taxon>Pseudomonadota</taxon>
        <taxon>Alphaproteobacteria</taxon>
        <taxon>Sphingomonadales</taxon>
        <taxon>Erythrobacteraceae</taxon>
        <taxon>Pontixanthobacter</taxon>
    </lineage>
</organism>
<dbReference type="InterPro" id="IPR011006">
    <property type="entry name" value="CheY-like_superfamily"/>
</dbReference>
<dbReference type="Pfam" id="PF00072">
    <property type="entry name" value="Response_reg"/>
    <property type="match status" value="1"/>
</dbReference>
<feature type="modified residue" description="4-aspartylphosphate" evidence="2">
    <location>
        <position position="52"/>
    </location>
</feature>
<name>A0A6I4SMX7_9SPHN</name>
<sequence length="153" mass="17415">MAHILIADDDELIAELASDVLINAGHACGWVTDGNQALKLVEWKRPDLLLLDQDMPGVTGSTVLKRLRNSSKFYDLPVIMFTAMTGASDEQQALYHGAQDYIRKPFDPKFLIWRVNQVLKSRVDRPKHLELDEWMRRNQGIDRQAVASDRSVL</sequence>
<feature type="domain" description="Response regulatory" evidence="3">
    <location>
        <begin position="3"/>
        <end position="119"/>
    </location>
</feature>
<proteinExistence type="predicted"/>
<comment type="caution">
    <text evidence="4">The sequence shown here is derived from an EMBL/GenBank/DDBJ whole genome shotgun (WGS) entry which is preliminary data.</text>
</comment>
<dbReference type="Gene3D" id="3.40.50.2300">
    <property type="match status" value="1"/>
</dbReference>
<dbReference type="Proteomes" id="UP000468943">
    <property type="component" value="Unassembled WGS sequence"/>
</dbReference>
<reference evidence="4 5" key="1">
    <citation type="submission" date="2019-12" db="EMBL/GenBank/DDBJ databases">
        <title>Genomic-based taxomic classification of the family Erythrobacteraceae.</title>
        <authorList>
            <person name="Xu L."/>
        </authorList>
    </citation>
    <scope>NUCLEOTIDE SEQUENCE [LARGE SCALE GENOMIC DNA]</scope>
    <source>
        <strain evidence="4 5">JCM 17802</strain>
    </source>
</reference>
<dbReference type="InterPro" id="IPR050595">
    <property type="entry name" value="Bact_response_regulator"/>
</dbReference>
<evidence type="ECO:0000313" key="5">
    <source>
        <dbReference type="Proteomes" id="UP000468943"/>
    </source>
</evidence>
<evidence type="ECO:0000256" key="1">
    <source>
        <dbReference type="ARBA" id="ARBA00022553"/>
    </source>
</evidence>
<keyword evidence="5" id="KW-1185">Reference proteome</keyword>
<dbReference type="OrthoDB" id="9786548at2"/>
<evidence type="ECO:0000256" key="2">
    <source>
        <dbReference type="PROSITE-ProRule" id="PRU00169"/>
    </source>
</evidence>
<gene>
    <name evidence="4" type="ORF">GRI36_10190</name>
</gene>
<dbReference type="PROSITE" id="PS50110">
    <property type="entry name" value="RESPONSE_REGULATORY"/>
    <property type="match status" value="1"/>
</dbReference>
<dbReference type="EMBL" id="WTYS01000001">
    <property type="protein sequence ID" value="MXO57251.1"/>
    <property type="molecule type" value="Genomic_DNA"/>
</dbReference>
<protein>
    <submittedName>
        <fullName evidence="4">Response regulator</fullName>
    </submittedName>
</protein>
<dbReference type="RefSeq" id="WP_160598359.1">
    <property type="nucleotide sequence ID" value="NZ_WTYS01000001.1"/>
</dbReference>
<accession>A0A6I4SMX7</accession>
<dbReference type="PANTHER" id="PTHR44591:SF3">
    <property type="entry name" value="RESPONSE REGULATORY DOMAIN-CONTAINING PROTEIN"/>
    <property type="match status" value="1"/>
</dbReference>
<dbReference type="PANTHER" id="PTHR44591">
    <property type="entry name" value="STRESS RESPONSE REGULATOR PROTEIN 1"/>
    <property type="match status" value="1"/>
</dbReference>
<evidence type="ECO:0000259" key="3">
    <source>
        <dbReference type="PROSITE" id="PS50110"/>
    </source>
</evidence>